<dbReference type="EMBL" id="JQCN01000040">
    <property type="protein sequence ID" value="KRN98800.1"/>
    <property type="molecule type" value="Genomic_DNA"/>
</dbReference>
<gene>
    <name evidence="1" type="ORF">IV66_GL001784</name>
</gene>
<keyword evidence="2" id="KW-1185">Reference proteome</keyword>
<protein>
    <submittedName>
        <fullName evidence="1">Uncharacterized protein</fullName>
    </submittedName>
</protein>
<dbReference type="AlphaFoldDB" id="A0A0R2LBA5"/>
<dbReference type="STRING" id="449659.IV66_GL001784"/>
<organism evidence="1 2">
    <name type="scientific">Ligilactobacillus pobuzihii</name>
    <dbReference type="NCBI Taxonomy" id="449659"/>
    <lineage>
        <taxon>Bacteria</taxon>
        <taxon>Bacillati</taxon>
        <taxon>Bacillota</taxon>
        <taxon>Bacilli</taxon>
        <taxon>Lactobacillales</taxon>
        <taxon>Lactobacillaceae</taxon>
        <taxon>Ligilactobacillus</taxon>
    </lineage>
</organism>
<dbReference type="Proteomes" id="UP000051886">
    <property type="component" value="Unassembled WGS sequence"/>
</dbReference>
<proteinExistence type="predicted"/>
<evidence type="ECO:0000313" key="1">
    <source>
        <dbReference type="EMBL" id="KRN98800.1"/>
    </source>
</evidence>
<dbReference type="PATRIC" id="fig|449659.4.peg.1825"/>
<name>A0A0R2LBA5_9LACO</name>
<comment type="caution">
    <text evidence="1">The sequence shown here is derived from an EMBL/GenBank/DDBJ whole genome shotgun (WGS) entry which is preliminary data.</text>
</comment>
<reference evidence="1 2" key="1">
    <citation type="journal article" date="2015" name="Genome Announc.">
        <title>Expanding the biotechnology potential of lactobacilli through comparative genomics of 213 strains and associated genera.</title>
        <authorList>
            <person name="Sun Z."/>
            <person name="Harris H.M."/>
            <person name="McCann A."/>
            <person name="Guo C."/>
            <person name="Argimon S."/>
            <person name="Zhang W."/>
            <person name="Yang X."/>
            <person name="Jeffery I.B."/>
            <person name="Cooney J.C."/>
            <person name="Kagawa T.F."/>
            <person name="Liu W."/>
            <person name="Song Y."/>
            <person name="Salvetti E."/>
            <person name="Wrobel A."/>
            <person name="Rasinkangas P."/>
            <person name="Parkhill J."/>
            <person name="Rea M.C."/>
            <person name="O'Sullivan O."/>
            <person name="Ritari J."/>
            <person name="Douillard F.P."/>
            <person name="Paul Ross R."/>
            <person name="Yang R."/>
            <person name="Briner A.E."/>
            <person name="Felis G.E."/>
            <person name="de Vos W.M."/>
            <person name="Barrangou R."/>
            <person name="Klaenhammer T.R."/>
            <person name="Caufield P.W."/>
            <person name="Cui Y."/>
            <person name="Zhang H."/>
            <person name="O'Toole P.W."/>
        </authorList>
    </citation>
    <scope>NUCLEOTIDE SEQUENCE [LARGE SCALE GENOMIC DNA]</scope>
    <source>
        <strain evidence="1 2">NBRC 103219</strain>
    </source>
</reference>
<accession>A0A0R2LBA5</accession>
<sequence length="71" mass="8292">MKRGESTMDKDYGQLLEQLRSGEINQLEISTDEFMDFQKALMEYSHRKKVVGKAKRGGGALYHYEHESEHE</sequence>
<evidence type="ECO:0000313" key="2">
    <source>
        <dbReference type="Proteomes" id="UP000051886"/>
    </source>
</evidence>